<evidence type="ECO:0000313" key="1">
    <source>
        <dbReference type="EMBL" id="GBM62096.1"/>
    </source>
</evidence>
<name>A0A4Y2HA92_ARAVE</name>
<keyword evidence="2" id="KW-1185">Reference proteome</keyword>
<dbReference type="OrthoDB" id="6758798at2759"/>
<accession>A0A4Y2HA92</accession>
<dbReference type="Proteomes" id="UP000499080">
    <property type="component" value="Unassembled WGS sequence"/>
</dbReference>
<evidence type="ECO:0000313" key="2">
    <source>
        <dbReference type="Proteomes" id="UP000499080"/>
    </source>
</evidence>
<dbReference type="EMBL" id="BGPR01001800">
    <property type="protein sequence ID" value="GBM62096.1"/>
    <property type="molecule type" value="Genomic_DNA"/>
</dbReference>
<gene>
    <name evidence="1" type="ORF">AVEN_49332_1</name>
</gene>
<proteinExistence type="predicted"/>
<reference evidence="1 2" key="1">
    <citation type="journal article" date="2019" name="Sci. Rep.">
        <title>Orb-weaving spider Araneus ventricosus genome elucidates the spidroin gene catalogue.</title>
        <authorList>
            <person name="Kono N."/>
            <person name="Nakamura H."/>
            <person name="Ohtoshi R."/>
            <person name="Moran D.A.P."/>
            <person name="Shinohara A."/>
            <person name="Yoshida Y."/>
            <person name="Fujiwara M."/>
            <person name="Mori M."/>
            <person name="Tomita M."/>
            <person name="Arakawa K."/>
        </authorList>
    </citation>
    <scope>NUCLEOTIDE SEQUENCE [LARGE SCALE GENOMIC DNA]</scope>
</reference>
<comment type="caution">
    <text evidence="1">The sequence shown here is derived from an EMBL/GenBank/DDBJ whole genome shotgun (WGS) entry which is preliminary data.</text>
</comment>
<dbReference type="AlphaFoldDB" id="A0A4Y2HA92"/>
<organism evidence="1 2">
    <name type="scientific">Araneus ventricosus</name>
    <name type="common">Orbweaver spider</name>
    <name type="synonym">Epeira ventricosa</name>
    <dbReference type="NCBI Taxonomy" id="182803"/>
    <lineage>
        <taxon>Eukaryota</taxon>
        <taxon>Metazoa</taxon>
        <taxon>Ecdysozoa</taxon>
        <taxon>Arthropoda</taxon>
        <taxon>Chelicerata</taxon>
        <taxon>Arachnida</taxon>
        <taxon>Araneae</taxon>
        <taxon>Araneomorphae</taxon>
        <taxon>Entelegynae</taxon>
        <taxon>Araneoidea</taxon>
        <taxon>Araneidae</taxon>
        <taxon>Araneus</taxon>
    </lineage>
</organism>
<sequence>MKESVDEDFGSFQQEKEAVKMEEVLKKKDVEGDVRIMTDYSYVCGIQEFDDGEYDITGLRRTNLTKLKFVSAVNDQFTISESYVNAILPGRISSIDCRKELFGF</sequence>
<protein>
    <submittedName>
        <fullName evidence="1">Uncharacterized protein</fullName>
    </submittedName>
</protein>